<dbReference type="Proteomes" id="UP001589683">
    <property type="component" value="Unassembled WGS sequence"/>
</dbReference>
<comment type="caution">
    <text evidence="1">The sequence shown here is derived from an EMBL/GenBank/DDBJ whole genome shotgun (WGS) entry which is preliminary data.</text>
</comment>
<dbReference type="Pfam" id="PF11316">
    <property type="entry name" value="Rhamno_transf"/>
    <property type="match status" value="1"/>
</dbReference>
<sequence>MTSEVQVLGLCRFSYPAPIDSFQTRHKTLEDRKAMLYSPERLELRCFWFEQITLPSLLAQTDPDFTLLILFGDDFPEPYRSRILKLVEGVKQIKPVFRASAPHRDVYREIMQAERRFESRAVAEFRLDDDDAVAVNFVAQTRTRFRQVAPVFESAERMAMDFSRGVIISAKPEGVEFLPVITRFWSAGLVVFFKPEHDRSVMDFPHQQIWKRMPAVSFNQSIMYLRGMHRTNDSKVRTKGNGRFILPEKELASKLRQRFRVEKDRFVTGVTPLL</sequence>
<gene>
    <name evidence="1" type="ORF">ACFFUT_14460</name>
</gene>
<dbReference type="EMBL" id="JBHMEA010000045">
    <property type="protein sequence ID" value="MFB9232991.1"/>
    <property type="molecule type" value="Genomic_DNA"/>
</dbReference>
<organism evidence="1 2">
    <name type="scientific">Pseudohalocynthiibacter aestuariivivens</name>
    <dbReference type="NCBI Taxonomy" id="1591409"/>
    <lineage>
        <taxon>Bacteria</taxon>
        <taxon>Pseudomonadati</taxon>
        <taxon>Pseudomonadota</taxon>
        <taxon>Alphaproteobacteria</taxon>
        <taxon>Rhodobacterales</taxon>
        <taxon>Paracoccaceae</taxon>
        <taxon>Pseudohalocynthiibacter</taxon>
    </lineage>
</organism>
<proteinExistence type="predicted"/>
<evidence type="ECO:0000313" key="2">
    <source>
        <dbReference type="Proteomes" id="UP001589683"/>
    </source>
</evidence>
<reference evidence="1 2" key="1">
    <citation type="submission" date="2024-09" db="EMBL/GenBank/DDBJ databases">
        <authorList>
            <person name="Sun Q."/>
            <person name="Mori K."/>
        </authorList>
    </citation>
    <scope>NUCLEOTIDE SEQUENCE [LARGE SCALE GENOMIC DNA]</scope>
    <source>
        <strain evidence="1 2">CECT 8726</strain>
    </source>
</reference>
<name>A0ABV5JHP6_9RHOB</name>
<protein>
    <submittedName>
        <fullName evidence="1">Glycosyltransferase</fullName>
    </submittedName>
</protein>
<keyword evidence="2" id="KW-1185">Reference proteome</keyword>
<accession>A0ABV5JHP6</accession>
<dbReference type="RefSeq" id="WP_213887201.1">
    <property type="nucleotide sequence ID" value="NZ_JAGFNU010000001.1"/>
</dbReference>
<evidence type="ECO:0000313" key="1">
    <source>
        <dbReference type="EMBL" id="MFB9232991.1"/>
    </source>
</evidence>
<dbReference type="InterPro" id="IPR021466">
    <property type="entry name" value="Put_rhamnosyl_transferase"/>
</dbReference>